<evidence type="ECO:0000313" key="4">
    <source>
        <dbReference type="Proteomes" id="UP001597061"/>
    </source>
</evidence>
<keyword evidence="4" id="KW-1185">Reference proteome</keyword>
<accession>A0ABW3JKT4</accession>
<evidence type="ECO:0000259" key="1">
    <source>
        <dbReference type="Pfam" id="PF03235"/>
    </source>
</evidence>
<dbReference type="InterPro" id="IPR011089">
    <property type="entry name" value="GmrSD_C"/>
</dbReference>
<organism evidence="3 4">
    <name type="scientific">Mariniflexile jejuense</name>
    <dbReference type="NCBI Taxonomy" id="1173582"/>
    <lineage>
        <taxon>Bacteria</taxon>
        <taxon>Pseudomonadati</taxon>
        <taxon>Bacteroidota</taxon>
        <taxon>Flavobacteriia</taxon>
        <taxon>Flavobacteriales</taxon>
        <taxon>Flavobacteriaceae</taxon>
        <taxon>Mariniflexile</taxon>
    </lineage>
</organism>
<evidence type="ECO:0000259" key="2">
    <source>
        <dbReference type="Pfam" id="PF07510"/>
    </source>
</evidence>
<comment type="caution">
    <text evidence="3">The sequence shown here is derived from an EMBL/GenBank/DDBJ whole genome shotgun (WGS) entry which is preliminary data.</text>
</comment>
<evidence type="ECO:0000313" key="3">
    <source>
        <dbReference type="EMBL" id="MFD0990470.1"/>
    </source>
</evidence>
<proteinExistence type="predicted"/>
<dbReference type="Pfam" id="PF07510">
    <property type="entry name" value="GmrSD_C"/>
    <property type="match status" value="1"/>
</dbReference>
<reference evidence="4" key="1">
    <citation type="journal article" date="2019" name="Int. J. Syst. Evol. Microbiol.">
        <title>The Global Catalogue of Microorganisms (GCM) 10K type strain sequencing project: providing services to taxonomists for standard genome sequencing and annotation.</title>
        <authorList>
            <consortium name="The Broad Institute Genomics Platform"/>
            <consortium name="The Broad Institute Genome Sequencing Center for Infectious Disease"/>
            <person name="Wu L."/>
            <person name="Ma J."/>
        </authorList>
    </citation>
    <scope>NUCLEOTIDE SEQUENCE [LARGE SCALE GENOMIC DNA]</scope>
    <source>
        <strain evidence="4">CCUG 62414</strain>
    </source>
</reference>
<dbReference type="Pfam" id="PF03235">
    <property type="entry name" value="GmrSD_N"/>
    <property type="match status" value="1"/>
</dbReference>
<name>A0ABW3JKT4_9FLAO</name>
<feature type="domain" description="GmrSD restriction endonucleases N-terminal" evidence="1">
    <location>
        <begin position="12"/>
        <end position="216"/>
    </location>
</feature>
<gene>
    <name evidence="3" type="ORF">ACFQ1R_10210</name>
</gene>
<dbReference type="PANTHER" id="PTHR35149">
    <property type="entry name" value="SLL5132 PROTEIN"/>
    <property type="match status" value="1"/>
</dbReference>
<sequence>MHNSNEITPFSINEIFKSGEYSIPIYQRNYAWREGQIVQLINDVNDFAISKKRQNYYIGTLVVYKRKKEDNQSYYETIDGQQRLTTLNILYAVLKNTFNLENELPNFKKTILEFENRITSSNALELAYKGKFDDFTKYNTTIKDAYQIIEKELKSLFKISDNLVNDHLLNFVNYLNNHVVILRVEVPKDTDLNHYFEIMNNRGEQLEKHEVLKSLLLSYLENIENKTEKDITKMLFTRIWDGCSQMERYIQYAFDKNHRQDIFGKNWNTLNVENFDDLLSKFREYETLEPKNENSTSNNLEPSLRSIIKNTKYSNISNNSNQETSERFNSVINFQNFLLHCLLIFKEDNEFKLDDKKLISNFEFLKSLSNELQIRFVKNFAFCILKTKFLLDNYVIKREFISNTEGWSLKKLHFYNDKSQSYIGSFGTEENESDNRNLIWLLSMFHTVAPNMMYKHWLNAALKYLYTNYSTNGIDSSSYINYLEGFAKQLVFNRFLNNNQKEYFDIIYGEKDENFDENNLNWNKLKYSTIENNLIFNYIDYLLIKSVLNDEIYDVIGLKSFVSKFEFTFRSSVEHYYPQNPKEGFDKLNYEDLHSVGNLTLISHSKNSAMNNYMPKAKKEHYKNGAIADSVKQYLMFNKYPDNSWGSKEIKAHEIEIIELLKSQLNHHA</sequence>
<dbReference type="RefSeq" id="WP_379926065.1">
    <property type="nucleotide sequence ID" value="NZ_JBHTJI010000001.1"/>
</dbReference>
<dbReference type="InterPro" id="IPR004919">
    <property type="entry name" value="GmrSD_N"/>
</dbReference>
<dbReference type="Proteomes" id="UP001597061">
    <property type="component" value="Unassembled WGS sequence"/>
</dbReference>
<feature type="domain" description="GmrSD restriction endonucleases C-terminal" evidence="2">
    <location>
        <begin position="532"/>
        <end position="659"/>
    </location>
</feature>
<protein>
    <submittedName>
        <fullName evidence="3">DUF262 domain-containing protein</fullName>
    </submittedName>
</protein>
<dbReference type="EMBL" id="JBHTJI010000001">
    <property type="protein sequence ID" value="MFD0990470.1"/>
    <property type="molecule type" value="Genomic_DNA"/>
</dbReference>
<dbReference type="PANTHER" id="PTHR35149:SF1">
    <property type="entry name" value="DUF5655 DOMAIN-CONTAINING PROTEIN"/>
    <property type="match status" value="1"/>
</dbReference>